<protein>
    <recommendedName>
        <fullName evidence="9">Ribosomal RNA-processing protein 12-like conserved domain-containing protein</fullName>
    </recommendedName>
</protein>
<evidence type="ECO:0000256" key="1">
    <source>
        <dbReference type="ARBA" id="ARBA00004123"/>
    </source>
</evidence>
<evidence type="ECO:0000313" key="8">
    <source>
        <dbReference type="Proteomes" id="UP001445335"/>
    </source>
</evidence>
<dbReference type="EMBL" id="JALJOU010000003">
    <property type="protein sequence ID" value="KAK9845417.1"/>
    <property type="molecule type" value="Genomic_DNA"/>
</dbReference>
<sequence length="1373" mass="141037">MAKDAGFTAELLAKHRNSAQPESRQLCAVLGAILEVLSSEGLQPTPTAVFAAVMSSLEKVESSPEVLVALCGLLSAALGRVPTAVLRSKFLPSSNIVCAVIHQNLEQAAVVKAALAALSAVAAAADPRDWPAAASAFGLLLRLATDARPKVRRRAQEGAVEALAALQGTPALAPGSAAVLKVCEALLPRPEAAARAAAAASAKRRAEAEGAVAGAVADALHLLGALRQLLPLLAAPAAAAAAELVTCLYALRQPLLSRHATDALSALAGAPGGRLPAPDLASLLGAVMAADGAWERRQPDTLLSSVRLLEVGLLRLHELDAQAAAAALRPAAHALAPLLGVEHEGVRLAASEGLHRSAWPAALPVAACVLSRLGPRGAPLAGVLLQRLGALAAAAVEADEAAAEGDSAPEAGSGAAASLGAALAALGPEAVLAELPLELEEALDGRAEGRPWLLPLLRQYVSGTRLGFWARELLPLARRLGARAAASAGGPGAKAGAGAMQLAALRCRALEAQLWAALPAFASWPLDGAEAFKAHAQEIAAAFRQRADLQPPICTALQRVCLQTRAALIAAGRGEGLGFSEPESGGGIASEAALPGSVPDREDEDDASDGVDGAREELGVPPHFTVGMAEQLLAALRAYAKNWLPELFNAFVEAPAGRRAALASAVSAYAIVADTETLARFFRGVLGKLLKASKDAAAGLPALSGGVQGGTTPSEQRCAFLELALAMGPGLDARGLRCTFLELPLALGPGLDARGVRTLFRAALPGLQERDQAVQKRAYRVLAYVCARRADFTREHLGEVLEALLAGMATSLSAAKRYRLHCLQAAVLLLLAPDAPAVSLDSGANGGEALNEDEQRKQLVATLVSEIVLCVKEVNIKTRAAAYALLVGLAHAMHAADPPPDPALLAADAAGDVAMDGGASGGAGAGGLHTLFAMVLGGLVGASPHMVSASVMALARLLHEFAPQLGGATPALLPAVLTLLRSRSREVVKAVLGFVKVCAIRLPVEVLQAHLGAMLEGLLLWSEDSKNKFRLKVRVIVERLARRLGFDDVAAAMPAGDKRLLQHIRREALRKQRLRASAGSQAGDEGGDVRSRAARTARASEWAHSRVFSDDEETGIERNGGGQSAAAPSVRGRRPTVARGGGQRGQQVARRLRGSGSGGDPLDLLSADAPRALIRAGAAPAEPSGEEGFARGEGGRWVINEERDAGAAVGGKRKRRPGGGLDDRASDDSDFDDLRARGGRGGGAAGASAKSVRFAGSTAGRSTAGRSTAARSRGGSASARSAGARSRASNRSQAAGSQHSGERFRARKGGAGGDVKGSSRVEPYAYWPLDRKLLNRRPGKKAAAEQGLQAMVHTAKGAKGARGKGKRRKVQGQ</sequence>
<comment type="caution">
    <text evidence="7">The sequence shown here is derived from an EMBL/GenBank/DDBJ whole genome shotgun (WGS) entry which is preliminary data.</text>
</comment>
<evidence type="ECO:0000256" key="3">
    <source>
        <dbReference type="ARBA" id="ARBA00023242"/>
    </source>
</evidence>
<evidence type="ECO:0000256" key="4">
    <source>
        <dbReference type="SAM" id="MobiDB-lite"/>
    </source>
</evidence>
<evidence type="ECO:0008006" key="9">
    <source>
        <dbReference type="Google" id="ProtNLM"/>
    </source>
</evidence>
<dbReference type="Pfam" id="PF25772">
    <property type="entry name" value="HEAT_RRP12_N"/>
    <property type="match status" value="1"/>
</dbReference>
<dbReference type="PANTHER" id="PTHR48287:SF1">
    <property type="entry name" value="ARM REPEAT SUPERFAMILY PROTEIN"/>
    <property type="match status" value="1"/>
</dbReference>
<gene>
    <name evidence="7" type="ORF">WJX81_006006</name>
</gene>
<dbReference type="InterPro" id="IPR011989">
    <property type="entry name" value="ARM-like"/>
</dbReference>
<feature type="compositionally biased region" description="Low complexity" evidence="4">
    <location>
        <begin position="1255"/>
        <end position="1297"/>
    </location>
</feature>
<dbReference type="InterPro" id="IPR016024">
    <property type="entry name" value="ARM-type_fold"/>
</dbReference>
<proteinExistence type="inferred from homology"/>
<comment type="subcellular location">
    <subcellularLocation>
        <location evidence="1">Nucleus</location>
    </subcellularLocation>
</comment>
<feature type="compositionally biased region" description="Basic and acidic residues" evidence="4">
    <location>
        <begin position="1221"/>
        <end position="1236"/>
    </location>
</feature>
<keyword evidence="8" id="KW-1185">Reference proteome</keyword>
<dbReference type="InterPro" id="IPR057860">
    <property type="entry name" value="HEAT_RRP12_N"/>
</dbReference>
<accession>A0AAW1SIM9</accession>
<feature type="compositionally biased region" description="Basic and acidic residues" evidence="4">
    <location>
        <begin position="1188"/>
        <end position="1205"/>
    </location>
</feature>
<dbReference type="Proteomes" id="UP001445335">
    <property type="component" value="Unassembled WGS sequence"/>
</dbReference>
<dbReference type="SUPFAM" id="SSF48371">
    <property type="entry name" value="ARM repeat"/>
    <property type="match status" value="1"/>
</dbReference>
<evidence type="ECO:0000313" key="7">
    <source>
        <dbReference type="EMBL" id="KAK9845417.1"/>
    </source>
</evidence>
<reference evidence="7 8" key="1">
    <citation type="journal article" date="2024" name="Nat. Commun.">
        <title>Phylogenomics reveals the evolutionary origins of lichenization in chlorophyte algae.</title>
        <authorList>
            <person name="Puginier C."/>
            <person name="Libourel C."/>
            <person name="Otte J."/>
            <person name="Skaloud P."/>
            <person name="Haon M."/>
            <person name="Grisel S."/>
            <person name="Petersen M."/>
            <person name="Berrin J.G."/>
            <person name="Delaux P.M."/>
            <person name="Dal Grande F."/>
            <person name="Keller J."/>
        </authorList>
    </citation>
    <scope>NUCLEOTIDE SEQUENCE [LARGE SCALE GENOMIC DNA]</scope>
    <source>
        <strain evidence="7 8">SAG 245.80</strain>
    </source>
</reference>
<dbReference type="Pfam" id="PF08161">
    <property type="entry name" value="RRP12_HEAT"/>
    <property type="match status" value="1"/>
</dbReference>
<feature type="region of interest" description="Disordered" evidence="4">
    <location>
        <begin position="1178"/>
        <end position="1320"/>
    </location>
</feature>
<dbReference type="PANTHER" id="PTHR48287">
    <property type="entry name" value="ARM REPEAT SUPERFAMILY PROTEIN"/>
    <property type="match status" value="1"/>
</dbReference>
<evidence type="ECO:0000259" key="6">
    <source>
        <dbReference type="Pfam" id="PF25772"/>
    </source>
</evidence>
<evidence type="ECO:0000259" key="5">
    <source>
        <dbReference type="Pfam" id="PF08161"/>
    </source>
</evidence>
<evidence type="ECO:0000256" key="2">
    <source>
        <dbReference type="ARBA" id="ARBA00007690"/>
    </source>
</evidence>
<feature type="region of interest" description="Disordered" evidence="4">
    <location>
        <begin position="579"/>
        <end position="616"/>
    </location>
</feature>
<name>A0AAW1SIM9_9CHLO</name>
<feature type="compositionally biased region" description="Low complexity" evidence="4">
    <location>
        <begin position="1178"/>
        <end position="1187"/>
    </location>
</feature>
<feature type="region of interest" description="Disordered" evidence="4">
    <location>
        <begin position="1354"/>
        <end position="1373"/>
    </location>
</feature>
<comment type="similarity">
    <text evidence="2">Belongs to the RRP12 family.</text>
</comment>
<dbReference type="InterPro" id="IPR012978">
    <property type="entry name" value="HEAT_RRP12"/>
</dbReference>
<dbReference type="InterPro" id="IPR052087">
    <property type="entry name" value="RRP12"/>
</dbReference>
<keyword evidence="3" id="KW-0539">Nucleus</keyword>
<organism evidence="7 8">
    <name type="scientific">Elliptochloris bilobata</name>
    <dbReference type="NCBI Taxonomy" id="381761"/>
    <lineage>
        <taxon>Eukaryota</taxon>
        <taxon>Viridiplantae</taxon>
        <taxon>Chlorophyta</taxon>
        <taxon>core chlorophytes</taxon>
        <taxon>Trebouxiophyceae</taxon>
        <taxon>Trebouxiophyceae incertae sedis</taxon>
        <taxon>Elliptochloris clade</taxon>
        <taxon>Elliptochloris</taxon>
    </lineage>
</organism>
<dbReference type="GO" id="GO:0005634">
    <property type="term" value="C:nucleus"/>
    <property type="evidence" value="ECO:0007669"/>
    <property type="project" value="UniProtKB-SubCell"/>
</dbReference>
<feature type="compositionally biased region" description="Basic residues" evidence="4">
    <location>
        <begin position="1359"/>
        <end position="1373"/>
    </location>
</feature>
<dbReference type="Gene3D" id="1.25.10.10">
    <property type="entry name" value="Leucine-rich Repeat Variant"/>
    <property type="match status" value="1"/>
</dbReference>
<feature type="domain" description="RRP12 HEAT" evidence="5">
    <location>
        <begin position="356"/>
        <end position="560"/>
    </location>
</feature>
<feature type="region of interest" description="Disordered" evidence="4">
    <location>
        <begin position="1072"/>
        <end position="1165"/>
    </location>
</feature>
<feature type="domain" description="RRP12 N-terminal HEAT" evidence="6">
    <location>
        <begin position="3"/>
        <end position="271"/>
    </location>
</feature>